<gene>
    <name evidence="7" type="primary">Rab27a</name>
</gene>
<dbReference type="SMART" id="SM00173">
    <property type="entry name" value="RAS"/>
    <property type="match status" value="1"/>
</dbReference>
<evidence type="ECO:0000256" key="2">
    <source>
        <dbReference type="ARBA" id="ARBA00022741"/>
    </source>
</evidence>
<organism evidence="7">
    <name type="scientific">Nephotettix cincticeps</name>
    <name type="common">Green rice leafhopper</name>
    <name type="synonym">Selenocephalus cincticeps</name>
    <dbReference type="NCBI Taxonomy" id="94400"/>
    <lineage>
        <taxon>Eukaryota</taxon>
        <taxon>Metazoa</taxon>
        <taxon>Ecdysozoa</taxon>
        <taxon>Arthropoda</taxon>
        <taxon>Hexapoda</taxon>
        <taxon>Insecta</taxon>
        <taxon>Pterygota</taxon>
        <taxon>Neoptera</taxon>
        <taxon>Paraneoptera</taxon>
        <taxon>Hemiptera</taxon>
        <taxon>Auchenorrhyncha</taxon>
        <taxon>Membracoidea</taxon>
        <taxon>Cicadellidae</taxon>
        <taxon>Deltocephalinae</taxon>
        <taxon>Chiasmini</taxon>
        <taxon>Nephotettix</taxon>
    </lineage>
</organism>
<keyword evidence="4" id="KW-0449">Lipoprotein</keyword>
<accession>A0A8F5HWN5</accession>
<keyword evidence="3" id="KW-0342">GTP-binding</keyword>
<dbReference type="FunFam" id="3.40.50.300:FF:001149">
    <property type="entry name" value="Rab40, isoform A"/>
    <property type="match status" value="1"/>
</dbReference>
<dbReference type="SMART" id="SM00176">
    <property type="entry name" value="RAN"/>
    <property type="match status" value="1"/>
</dbReference>
<dbReference type="EMBL" id="MW266985">
    <property type="protein sequence ID" value="QXL43070.1"/>
    <property type="molecule type" value="mRNA"/>
</dbReference>
<feature type="region of interest" description="Disordered" evidence="6">
    <location>
        <begin position="199"/>
        <end position="223"/>
    </location>
</feature>
<dbReference type="Gene3D" id="3.40.50.300">
    <property type="entry name" value="P-loop containing nucleotide triphosphate hydrolases"/>
    <property type="match status" value="1"/>
</dbReference>
<dbReference type="PRINTS" id="PR00449">
    <property type="entry name" value="RASTRNSFRMNG"/>
</dbReference>
<dbReference type="InterPro" id="IPR027417">
    <property type="entry name" value="P-loop_NTPase"/>
</dbReference>
<dbReference type="SMART" id="SM00175">
    <property type="entry name" value="RAB"/>
    <property type="match status" value="1"/>
</dbReference>
<name>A0A8F5HWN5_NEPCI</name>
<keyword evidence="2" id="KW-0547">Nucleotide-binding</keyword>
<dbReference type="PROSITE" id="PS51420">
    <property type="entry name" value="RHO"/>
    <property type="match status" value="1"/>
</dbReference>
<evidence type="ECO:0000256" key="6">
    <source>
        <dbReference type="SAM" id="MobiDB-lite"/>
    </source>
</evidence>
<dbReference type="InterPro" id="IPR001806">
    <property type="entry name" value="Small_GTPase"/>
</dbReference>
<dbReference type="InterPro" id="IPR050305">
    <property type="entry name" value="Small_GTPase_Rab"/>
</dbReference>
<dbReference type="GO" id="GO:0003924">
    <property type="term" value="F:GTPase activity"/>
    <property type="evidence" value="ECO:0007669"/>
    <property type="project" value="InterPro"/>
</dbReference>
<dbReference type="SMART" id="SM00174">
    <property type="entry name" value="RHO"/>
    <property type="match status" value="1"/>
</dbReference>
<dbReference type="PROSITE" id="PS51419">
    <property type="entry name" value="RAB"/>
    <property type="match status" value="1"/>
</dbReference>
<evidence type="ECO:0000313" key="7">
    <source>
        <dbReference type="EMBL" id="QXL43070.1"/>
    </source>
</evidence>
<protein>
    <submittedName>
        <fullName evidence="7">GTPase Rab27a</fullName>
    </submittedName>
</protein>
<dbReference type="PANTHER" id="PTHR47980">
    <property type="entry name" value="LD44762P"/>
    <property type="match status" value="1"/>
</dbReference>
<comment type="similarity">
    <text evidence="1">Belongs to the small GTPase superfamily. Rab family.</text>
</comment>
<evidence type="ECO:0000256" key="5">
    <source>
        <dbReference type="ARBA" id="ARBA00023289"/>
    </source>
</evidence>
<sequence>MSSEYDYLIKFLFLGDSGVGKTSFLIRYTDGSFVSKFVSTVGIDFRLKRVVYKTQGRSHIVNLQLWDTAGQERFRSITTAYYKDAMGFLLLFDLTNEQSFLEVRNWLELLKIHAYCEKPDVILCGNKADLVEKRVVPEERAKELAARYGLEYMETSAESGLNVNRAVDTLLDMVMCRMERGVDEAMTRYLGRPVDSVTVGSTARSRGEGSSTADASEQTGCRC</sequence>
<dbReference type="InterPro" id="IPR005225">
    <property type="entry name" value="Small_GTP-bd"/>
</dbReference>
<dbReference type="GO" id="GO:0005525">
    <property type="term" value="F:GTP binding"/>
    <property type="evidence" value="ECO:0007669"/>
    <property type="project" value="UniProtKB-KW"/>
</dbReference>
<reference evidence="7" key="1">
    <citation type="journal article" date="2021" name="Elife">
        <title>Exosomes mediate horizontal transmission of viral pathogens from insect vectors to plant phloem.</title>
        <authorList>
            <person name="Chen Q."/>
            <person name="Liu Y."/>
            <person name="Ren J."/>
            <person name="Zhong P."/>
            <person name="Chen M."/>
            <person name="Jia D."/>
            <person name="Chen H."/>
            <person name="Wei T."/>
        </authorList>
    </citation>
    <scope>NUCLEOTIDE SEQUENCE</scope>
</reference>
<dbReference type="PROSITE" id="PS51421">
    <property type="entry name" value="RAS"/>
    <property type="match status" value="1"/>
</dbReference>
<dbReference type="AlphaFoldDB" id="A0A8F5HWN5"/>
<dbReference type="NCBIfam" id="TIGR00231">
    <property type="entry name" value="small_GTP"/>
    <property type="match status" value="1"/>
</dbReference>
<evidence type="ECO:0000256" key="1">
    <source>
        <dbReference type="ARBA" id="ARBA00006270"/>
    </source>
</evidence>
<proteinExistence type="evidence at transcript level"/>
<dbReference type="Pfam" id="PF00071">
    <property type="entry name" value="Ras"/>
    <property type="match status" value="1"/>
</dbReference>
<keyword evidence="5" id="KW-0636">Prenylation</keyword>
<evidence type="ECO:0000256" key="3">
    <source>
        <dbReference type="ARBA" id="ARBA00023134"/>
    </source>
</evidence>
<dbReference type="SUPFAM" id="SSF52540">
    <property type="entry name" value="P-loop containing nucleoside triphosphate hydrolases"/>
    <property type="match status" value="1"/>
</dbReference>
<evidence type="ECO:0000256" key="4">
    <source>
        <dbReference type="ARBA" id="ARBA00023288"/>
    </source>
</evidence>